<evidence type="ECO:0000313" key="3">
    <source>
        <dbReference type="Proteomes" id="UP000053429"/>
    </source>
</evidence>
<dbReference type="Proteomes" id="UP000053429">
    <property type="component" value="Unassembled WGS sequence"/>
</dbReference>
<dbReference type="GO" id="GO:0003824">
    <property type="term" value="F:catalytic activity"/>
    <property type="evidence" value="ECO:0007669"/>
    <property type="project" value="UniProtKB-ARBA"/>
</dbReference>
<comment type="caution">
    <text evidence="2">The sequence shown here is derived from an EMBL/GenBank/DDBJ whole genome shotgun (WGS) entry which is preliminary data.</text>
</comment>
<dbReference type="AlphaFoldDB" id="A0A124I6B0"/>
<dbReference type="Gene3D" id="3.90.226.10">
    <property type="entry name" value="2-enoyl-CoA Hydratase, Chain A, domain 1"/>
    <property type="match status" value="1"/>
</dbReference>
<protein>
    <recommendedName>
        <fullName evidence="4">Enoyl-CoA hydratase</fullName>
    </recommendedName>
</protein>
<dbReference type="InterPro" id="IPR029045">
    <property type="entry name" value="ClpP/crotonase-like_dom_sf"/>
</dbReference>
<keyword evidence="3" id="KW-1185">Reference proteome</keyword>
<dbReference type="EMBL" id="LMWY01000058">
    <property type="protein sequence ID" value="KUN92521.1"/>
    <property type="molecule type" value="Genomic_DNA"/>
</dbReference>
<evidence type="ECO:0008006" key="4">
    <source>
        <dbReference type="Google" id="ProtNLM"/>
    </source>
</evidence>
<sequence>MLACPPSLSIMLGVIPGVGGTQRLACLVGRVRAMGMVLAARPMCAREAERAGLVSRVVPDGLVPTGVAHVATTLPSGLPCMERSPGPGGTAP</sequence>
<organism evidence="2 3">
    <name type="scientific">Streptomyces caeruleatus</name>
    <dbReference type="NCBI Taxonomy" id="661399"/>
    <lineage>
        <taxon>Bacteria</taxon>
        <taxon>Bacillati</taxon>
        <taxon>Actinomycetota</taxon>
        <taxon>Actinomycetes</taxon>
        <taxon>Kitasatosporales</taxon>
        <taxon>Streptomycetaceae</taxon>
        <taxon>Streptomyces</taxon>
    </lineage>
</organism>
<comment type="similarity">
    <text evidence="1">Belongs to the enoyl-CoA hydratase/isomerase family.</text>
</comment>
<proteinExistence type="inferred from homology"/>
<dbReference type="PANTHER" id="PTHR43802">
    <property type="entry name" value="ENOYL-COA HYDRATASE"/>
    <property type="match status" value="1"/>
</dbReference>
<dbReference type="STRING" id="661399.AQJ67_40270"/>
<reference evidence="2 3" key="1">
    <citation type="submission" date="2015-10" db="EMBL/GenBank/DDBJ databases">
        <title>Draft genome sequence of Streptomyces caeruleatus NRRL B-24802, type strain for the species Streptomyces caeruleatus.</title>
        <authorList>
            <person name="Ruckert C."/>
            <person name="Winkler A."/>
            <person name="Kalinowski J."/>
            <person name="Kampfer P."/>
            <person name="Glaeser S."/>
        </authorList>
    </citation>
    <scope>NUCLEOTIDE SEQUENCE [LARGE SCALE GENOMIC DNA]</scope>
    <source>
        <strain evidence="2 3">NRRL B-24802</strain>
    </source>
</reference>
<dbReference type="Pfam" id="PF00378">
    <property type="entry name" value="ECH_1"/>
    <property type="match status" value="1"/>
</dbReference>
<evidence type="ECO:0000313" key="2">
    <source>
        <dbReference type="EMBL" id="KUN92521.1"/>
    </source>
</evidence>
<gene>
    <name evidence="2" type="ORF">AQJ67_40270</name>
</gene>
<dbReference type="SUPFAM" id="SSF52096">
    <property type="entry name" value="ClpP/crotonase"/>
    <property type="match status" value="1"/>
</dbReference>
<dbReference type="PANTHER" id="PTHR43802:SF1">
    <property type="entry name" value="IP11341P-RELATED"/>
    <property type="match status" value="1"/>
</dbReference>
<dbReference type="InterPro" id="IPR001753">
    <property type="entry name" value="Enoyl-CoA_hydra/iso"/>
</dbReference>
<evidence type="ECO:0000256" key="1">
    <source>
        <dbReference type="ARBA" id="ARBA00005254"/>
    </source>
</evidence>
<accession>A0A124I6B0</accession>
<name>A0A124I6B0_9ACTN</name>